<evidence type="ECO:0000313" key="2">
    <source>
        <dbReference type="EMBL" id="SDP85048.1"/>
    </source>
</evidence>
<evidence type="ECO:0000259" key="1">
    <source>
        <dbReference type="Pfam" id="PF01841"/>
    </source>
</evidence>
<dbReference type="InterPro" id="IPR036439">
    <property type="entry name" value="Dockerin_dom_sf"/>
</dbReference>
<reference evidence="2" key="1">
    <citation type="submission" date="2016-10" db="EMBL/GenBank/DDBJ databases">
        <authorList>
            <person name="de Groot N.N."/>
        </authorList>
    </citation>
    <scope>NUCLEOTIDE SEQUENCE [LARGE SCALE GENOMIC DNA]</scope>
    <source>
        <strain evidence="2">DSM 12272</strain>
    </source>
</reference>
<dbReference type="PANTHER" id="PTHR46333:SF2">
    <property type="entry name" value="CYTOKINESIS PROTEIN 3"/>
    <property type="match status" value="1"/>
</dbReference>
<dbReference type="Gene3D" id="3.10.620.30">
    <property type="match status" value="1"/>
</dbReference>
<accession>A0A1H0W3C9</accession>
<dbReference type="STRING" id="94869.SAMN04488529_1295"/>
<protein>
    <submittedName>
        <fullName evidence="2">Transglutaminase-like superfamily protein</fullName>
    </submittedName>
</protein>
<gene>
    <name evidence="2" type="ORF">SAMN04488529_1295</name>
</gene>
<feature type="domain" description="Transglutaminase-like" evidence="1">
    <location>
        <begin position="187"/>
        <end position="283"/>
    </location>
</feature>
<dbReference type="PANTHER" id="PTHR46333">
    <property type="entry name" value="CYTOKINESIS PROTEIN 3"/>
    <property type="match status" value="1"/>
</dbReference>
<organism evidence="2 3">
    <name type="scientific">Clostridium gasigenes</name>
    <dbReference type="NCBI Taxonomy" id="94869"/>
    <lineage>
        <taxon>Bacteria</taxon>
        <taxon>Bacillati</taxon>
        <taxon>Bacillota</taxon>
        <taxon>Clostridia</taxon>
        <taxon>Eubacteriales</taxon>
        <taxon>Clostridiaceae</taxon>
        <taxon>Clostridium</taxon>
    </lineage>
</organism>
<dbReference type="InterPro" id="IPR052557">
    <property type="entry name" value="CAP/Cytokinesis_protein"/>
</dbReference>
<evidence type="ECO:0000313" key="3">
    <source>
        <dbReference type="Proteomes" id="UP000198597"/>
    </source>
</evidence>
<dbReference type="AlphaFoldDB" id="A0A1H0W3C9"/>
<dbReference type="Gene3D" id="1.10.1330.10">
    <property type="entry name" value="Dockerin domain"/>
    <property type="match status" value="1"/>
</dbReference>
<dbReference type="InterPro" id="IPR002931">
    <property type="entry name" value="Transglutaminase-like"/>
</dbReference>
<sequence>MSIIFIIMLVPIDYKVVFATVNNELQQGVSDSSVIYESTMTREEYYRDKENEEITIETIENAQIITPESEYREITRQASINDTTSEKIKLAIYQGLTNINSSIDLSLYCTEVNYQDYQNIYDLYFGVLAEKSEIFYTPLGISMSYAYNQSTGKLTKCTLSLKYEYEKNEILNMKEKLNLKVNLIKERYLNGIDDELKKEYIIYDYILNNTSYDYDNYLNNTIPDISHTSYGALINGQAVCDGYSKAAKLLFNEVGIESGIITSSTMNHAWNYVKINGQYYNLDITWDDPVPEGNKIRYKYFNLSNKKMAEDHTWVLEKYPICNGEAFAFLREHQMCRINDKLYLRDNTKDSIDSTNLVGENKVSVLQAMGNGHGELVAYNNILNFDDDNVIKSYNTKNGLIDTTYKYSGYLYSLYLKDTTLFIKTSNGIENIDLNISKDFNYDSVVDIVDLAMVAIEYNSTIDKPGINKLLDLNKDGIIDIFDIVQIAKSIN</sequence>
<dbReference type="EMBL" id="FNJM01000029">
    <property type="protein sequence ID" value="SDP85048.1"/>
    <property type="molecule type" value="Genomic_DNA"/>
</dbReference>
<dbReference type="GO" id="GO:0000272">
    <property type="term" value="P:polysaccharide catabolic process"/>
    <property type="evidence" value="ECO:0007669"/>
    <property type="project" value="InterPro"/>
</dbReference>
<dbReference type="GO" id="GO:0005737">
    <property type="term" value="C:cytoplasm"/>
    <property type="evidence" value="ECO:0007669"/>
    <property type="project" value="TreeGrafter"/>
</dbReference>
<dbReference type="PROSITE" id="PS00018">
    <property type="entry name" value="EF_HAND_1"/>
    <property type="match status" value="1"/>
</dbReference>
<keyword evidence="3" id="KW-1185">Reference proteome</keyword>
<dbReference type="Pfam" id="PF01841">
    <property type="entry name" value="Transglut_core"/>
    <property type="match status" value="1"/>
</dbReference>
<dbReference type="SUPFAM" id="SSF54001">
    <property type="entry name" value="Cysteine proteinases"/>
    <property type="match status" value="1"/>
</dbReference>
<dbReference type="InterPro" id="IPR018247">
    <property type="entry name" value="EF_Hand_1_Ca_BS"/>
</dbReference>
<dbReference type="Proteomes" id="UP000198597">
    <property type="component" value="Unassembled WGS sequence"/>
</dbReference>
<dbReference type="SUPFAM" id="SSF63446">
    <property type="entry name" value="Type I dockerin domain"/>
    <property type="match status" value="1"/>
</dbReference>
<proteinExistence type="predicted"/>
<name>A0A1H0W3C9_9CLOT</name>
<dbReference type="InterPro" id="IPR038765">
    <property type="entry name" value="Papain-like_cys_pep_sf"/>
</dbReference>